<evidence type="ECO:0000256" key="1">
    <source>
        <dbReference type="SAM" id="MobiDB-lite"/>
    </source>
</evidence>
<dbReference type="SUPFAM" id="SSF48371">
    <property type="entry name" value="ARM repeat"/>
    <property type="match status" value="1"/>
</dbReference>
<protein>
    <recommendedName>
        <fullName evidence="2">BTB domain-containing protein</fullName>
    </recommendedName>
</protein>
<gene>
    <name evidence="3" type="ORF">NTEN_LOCUS17640</name>
</gene>
<proteinExistence type="predicted"/>
<dbReference type="GO" id="GO:0005829">
    <property type="term" value="C:cytosol"/>
    <property type="evidence" value="ECO:0007669"/>
    <property type="project" value="TreeGrafter"/>
</dbReference>
<feature type="compositionally biased region" description="Low complexity" evidence="1">
    <location>
        <begin position="141"/>
        <end position="166"/>
    </location>
</feature>
<dbReference type="PROSITE" id="PS50097">
    <property type="entry name" value="BTB"/>
    <property type="match status" value="1"/>
</dbReference>
<dbReference type="Proteomes" id="UP000479000">
    <property type="component" value="Unassembled WGS sequence"/>
</dbReference>
<feature type="domain" description="BTB" evidence="2">
    <location>
        <begin position="231"/>
        <end position="290"/>
    </location>
</feature>
<dbReference type="InterPro" id="IPR011989">
    <property type="entry name" value="ARM-like"/>
</dbReference>
<reference evidence="3 4" key="1">
    <citation type="submission" date="2020-02" db="EMBL/GenBank/DDBJ databases">
        <authorList>
            <person name="Ferguson B K."/>
        </authorList>
    </citation>
    <scope>NUCLEOTIDE SEQUENCE [LARGE SCALE GENOMIC DNA]</scope>
</reference>
<evidence type="ECO:0000259" key="2">
    <source>
        <dbReference type="PROSITE" id="PS50097"/>
    </source>
</evidence>
<sequence>MSKMDVEVTADDPNSANDVSVDKTEEKIHLLAQDLRSDSAKTVYKALHYLRTKILERPKGAVMAHECGATKAFYKILLTTNPDVLNSALSVLGQVSSLLISNESFCYELMVKGGLIGVLVEKLDEFSRHHGEPHSEPVAQMSAPMSPSAAGSSPSPSVSSRGSVSPTPQRSYSPPFPSDNTGMYSPGTYSPRCTTPEPEDSSPPEPSSSSTSNKPPSYCALCNVSGMRKESNISFQLDDGSIVLANKESLSHGSPMFEAMFRGGFVESKQSTVQITDISSSCLTHLTRVIDEYCECALPKDHKTLMEMVIASDRFLLPELSTKILSVVMNSALSHATCPDIFEWGLLTGQNVPLTEDVPLQVVRYILTADMPSSCRTQAVKTIVDGSSTDEFFALVTDIVSSSLRSYTKSYKYSCQMYNLGLTSYPSGPLAHSVSTTSYSSFTQTSTSSSYSSRSSTEPILTFLSLLDSLKVSTPFSLPASQNR</sequence>
<organism evidence="3 4">
    <name type="scientific">Nesidiocoris tenuis</name>
    <dbReference type="NCBI Taxonomy" id="355587"/>
    <lineage>
        <taxon>Eukaryota</taxon>
        <taxon>Metazoa</taxon>
        <taxon>Ecdysozoa</taxon>
        <taxon>Arthropoda</taxon>
        <taxon>Hexapoda</taxon>
        <taxon>Insecta</taxon>
        <taxon>Pterygota</taxon>
        <taxon>Neoptera</taxon>
        <taxon>Paraneoptera</taxon>
        <taxon>Hemiptera</taxon>
        <taxon>Heteroptera</taxon>
        <taxon>Panheteroptera</taxon>
        <taxon>Cimicomorpha</taxon>
        <taxon>Miridae</taxon>
        <taxon>Dicyphina</taxon>
        <taxon>Nesidiocoris</taxon>
    </lineage>
</organism>
<dbReference type="SUPFAM" id="SSF54695">
    <property type="entry name" value="POZ domain"/>
    <property type="match status" value="1"/>
</dbReference>
<dbReference type="GO" id="GO:0009653">
    <property type="term" value="P:anatomical structure morphogenesis"/>
    <property type="evidence" value="ECO:0007669"/>
    <property type="project" value="TreeGrafter"/>
</dbReference>
<accession>A0A6H5H949</accession>
<dbReference type="Pfam" id="PF00651">
    <property type="entry name" value="BTB"/>
    <property type="match status" value="1"/>
</dbReference>
<dbReference type="PANTHER" id="PTHR23312">
    <property type="entry name" value="ARMC5 ARMADILLO REPEAT-CONTAINING -RELATED"/>
    <property type="match status" value="1"/>
</dbReference>
<dbReference type="AlphaFoldDB" id="A0A6H5H949"/>
<feature type="compositionally biased region" description="Polar residues" evidence="1">
    <location>
        <begin position="167"/>
        <end position="193"/>
    </location>
</feature>
<dbReference type="OrthoDB" id="6086604at2759"/>
<evidence type="ECO:0000313" key="3">
    <source>
        <dbReference type="EMBL" id="CAB0012952.1"/>
    </source>
</evidence>
<feature type="region of interest" description="Disordered" evidence="1">
    <location>
        <begin position="129"/>
        <end position="215"/>
    </location>
</feature>
<dbReference type="Gene3D" id="1.25.10.10">
    <property type="entry name" value="Leucine-rich Repeat Variant"/>
    <property type="match status" value="1"/>
</dbReference>
<dbReference type="Gene3D" id="3.30.710.10">
    <property type="entry name" value="Potassium Channel Kv1.1, Chain A"/>
    <property type="match status" value="1"/>
</dbReference>
<feature type="non-terminal residue" evidence="3">
    <location>
        <position position="484"/>
    </location>
</feature>
<dbReference type="InterPro" id="IPR000210">
    <property type="entry name" value="BTB/POZ_dom"/>
</dbReference>
<dbReference type="EMBL" id="CADCXU010025673">
    <property type="protein sequence ID" value="CAB0012952.1"/>
    <property type="molecule type" value="Genomic_DNA"/>
</dbReference>
<dbReference type="PANTHER" id="PTHR23312:SF8">
    <property type="entry name" value="ARMADILLO REPEAT-CONTAINING PROTEIN 5"/>
    <property type="match status" value="1"/>
</dbReference>
<dbReference type="InterPro" id="IPR011333">
    <property type="entry name" value="SKP1/BTB/POZ_sf"/>
</dbReference>
<evidence type="ECO:0000313" key="4">
    <source>
        <dbReference type="Proteomes" id="UP000479000"/>
    </source>
</evidence>
<dbReference type="InterPro" id="IPR016024">
    <property type="entry name" value="ARM-type_fold"/>
</dbReference>
<name>A0A6H5H949_9HEMI</name>
<keyword evidence="4" id="KW-1185">Reference proteome</keyword>